<dbReference type="AlphaFoldDB" id="A0A4R6S5F4"/>
<gene>
    <name evidence="2" type="ORF">EV186_106370</name>
</gene>
<evidence type="ECO:0000256" key="1">
    <source>
        <dbReference type="SAM" id="MobiDB-lite"/>
    </source>
</evidence>
<dbReference type="Proteomes" id="UP000295444">
    <property type="component" value="Unassembled WGS sequence"/>
</dbReference>
<evidence type="ECO:0000313" key="2">
    <source>
        <dbReference type="EMBL" id="TDP93976.1"/>
    </source>
</evidence>
<evidence type="ECO:0000313" key="3">
    <source>
        <dbReference type="Proteomes" id="UP000295444"/>
    </source>
</evidence>
<accession>A0A4R6S5F4</accession>
<keyword evidence="3" id="KW-1185">Reference proteome</keyword>
<feature type="region of interest" description="Disordered" evidence="1">
    <location>
        <begin position="1"/>
        <end position="26"/>
    </location>
</feature>
<comment type="caution">
    <text evidence="2">The sequence shown here is derived from an EMBL/GenBank/DDBJ whole genome shotgun (WGS) entry which is preliminary data.</text>
</comment>
<sequence length="80" mass="8688">MEPDRTYPRGSTVTYTTRAGARRRHPPTAPITTAVVVGLPLRDVHTGSVWVPVRPPTVPEHAPAVLVRAADIIDISRADQ</sequence>
<name>A0A4R6S5F4_LABRH</name>
<reference evidence="2 3" key="1">
    <citation type="submission" date="2019-03" db="EMBL/GenBank/DDBJ databases">
        <title>Genomic Encyclopedia of Type Strains, Phase IV (KMG-IV): sequencing the most valuable type-strain genomes for metagenomic binning, comparative biology and taxonomic classification.</title>
        <authorList>
            <person name="Goeker M."/>
        </authorList>
    </citation>
    <scope>NUCLEOTIDE SEQUENCE [LARGE SCALE GENOMIC DNA]</scope>
    <source>
        <strain evidence="2 3">DSM 45361</strain>
    </source>
</reference>
<proteinExistence type="predicted"/>
<protein>
    <submittedName>
        <fullName evidence="2">Uncharacterized protein</fullName>
    </submittedName>
</protein>
<organism evidence="2 3">
    <name type="scientific">Labedaea rhizosphaerae</name>
    <dbReference type="NCBI Taxonomy" id="598644"/>
    <lineage>
        <taxon>Bacteria</taxon>
        <taxon>Bacillati</taxon>
        <taxon>Actinomycetota</taxon>
        <taxon>Actinomycetes</taxon>
        <taxon>Pseudonocardiales</taxon>
        <taxon>Pseudonocardiaceae</taxon>
        <taxon>Labedaea</taxon>
    </lineage>
</organism>
<dbReference type="EMBL" id="SNXZ01000006">
    <property type="protein sequence ID" value="TDP93976.1"/>
    <property type="molecule type" value="Genomic_DNA"/>
</dbReference>